<evidence type="ECO:0000313" key="2">
    <source>
        <dbReference type="Proteomes" id="UP000503596"/>
    </source>
</evidence>
<accession>A0A3S8NEB7</accession>
<evidence type="ECO:0000313" key="1">
    <source>
        <dbReference type="EMBL" id="AZI72578.1"/>
    </source>
</evidence>
<keyword evidence="1" id="KW-0543">Viral nucleoprotein</keyword>
<dbReference type="EMBL" id="MH483026">
    <property type="protein sequence ID" value="AZI72578.1"/>
    <property type="molecule type" value="Genomic_RNA"/>
</dbReference>
<dbReference type="Gene3D" id="3.30.420.410">
    <property type="entry name" value="Arenaviral nucleoprotein, C-terminal domain"/>
    <property type="match status" value="1"/>
</dbReference>
<sequence length="584" mass="66344">MSLSKDLTYESVKELHSKYGINEDVVDELKHLWQRVDEELIQSCNTINYHFKNGGDSQSISSELIKTNNEIRKLHTAGFVESPDQVPVMITTNEMSLQNLIELKTDVEVIKKKTFGGLRTSTGTEEGWKKFIESSVEDLMLFVQTGFLDEKYLRNHGTGKLAGFMAKQHGMTRDCKQAAKLFKTIKEDVFDFDEQVDQEALTNQLQVDYIFLIVYVAKKQSMTIESLLEMCERCKLIFNKLPFTNKVLTQLSKSSKYPVLREIESNLKLHDSPFRMNRARFQSAISAITGCASDRMISSPDTAKLLSDLLELKRRDGVKVDSSEGTTTTYELILHGVLTTPKINSKLKNRTNVKRNGLNTVKFCETNSGNDAVCLTDKHSNRSKNIAEFSIKPPVSTQALKTASEQEKKITGATKIITFVDIEGSASEPNEVAINCFFTRGGHYWMREAVYFSSAAGKDYLQQAQFCHGLNLDAIEESGLQSSNIFKDVKHELDNFETIHYYGKDIEAFLDLCSYGGRRRELNLPDWKDRAKQGYVLSFPSSVCNKPKFHNIKLRAKEKDIQLKQLPHCASEDNIRMHNFLVYG</sequence>
<keyword evidence="2" id="KW-1185">Reference proteome</keyword>
<dbReference type="GO" id="GO:0019013">
    <property type="term" value="C:viral nucleocapsid"/>
    <property type="evidence" value="ECO:0007669"/>
    <property type="project" value="UniProtKB-KW"/>
</dbReference>
<dbReference type="GeneID" id="65246921"/>
<reference evidence="1 2" key="1">
    <citation type="journal article" date="2018" name="PLoS Pathog.">
        <title>Characterization of Haartman Institute snake virus-1 (HISV-1) and HISV-like viruses-The representatives of genus Hartmanivirus, family Arenaviridae.</title>
        <authorList>
            <person name="Hepojoki J."/>
            <person name="Hepojoki S."/>
            <person name="Smura T."/>
            <person name="Szirovicza L."/>
            <person name="Dervas E."/>
            <person name="Prahauser B."/>
            <person name="Nufer L."/>
            <person name="Schraner E.M."/>
            <person name="Vapalahti O."/>
            <person name="Kipar A."/>
            <person name="Hetzel U."/>
        </authorList>
    </citation>
    <scope>NUCLEOTIDE SEQUENCE [LARGE SCALE GENOMIC DNA]</scope>
    <source>
        <strain evidence="1">F18-5_1</strain>
    </source>
</reference>
<name>A0A3S8NEB7_9VIRU</name>
<gene>
    <name evidence="1" type="primary">NP</name>
</gene>
<dbReference type="KEGG" id="vg:65246921"/>
<protein>
    <submittedName>
        <fullName evidence="1">Nucleoprotein</fullName>
    </submittedName>
</protein>
<dbReference type="InterPro" id="IPR038115">
    <property type="entry name" value="Nucleocapsid_C_sf"/>
</dbReference>
<proteinExistence type="predicted"/>
<dbReference type="Proteomes" id="UP000503596">
    <property type="component" value="Genome"/>
</dbReference>
<dbReference type="RefSeq" id="YP_010086252.1">
    <property type="nucleotide sequence ID" value="NC_055442.1"/>
</dbReference>
<keyword evidence="1" id="KW-0946">Virion</keyword>
<organism evidence="1 2">
    <name type="scientific">Dante Muikkunen virus 1</name>
    <dbReference type="NCBI Taxonomy" id="2447916"/>
    <lineage>
        <taxon>Viruses</taxon>
        <taxon>Riboviria</taxon>
        <taxon>Orthornavirae</taxon>
        <taxon>Negarnaviricota</taxon>
        <taxon>Polyploviricotina</taxon>
        <taxon>Bunyaviricetes</taxon>
        <taxon>Hareavirales</taxon>
        <taxon>Arenaviridae</taxon>
        <taxon>Hartmanivirus</taxon>
        <taxon>Hartmanivirus helvetiae</taxon>
    </lineage>
</organism>